<evidence type="ECO:0000259" key="8">
    <source>
        <dbReference type="PROSITE" id="PS50109"/>
    </source>
</evidence>
<keyword evidence="7" id="KW-0812">Transmembrane</keyword>
<dbReference type="Gene3D" id="3.30.565.10">
    <property type="entry name" value="Histidine kinase-like ATPase, C-terminal domain"/>
    <property type="match status" value="1"/>
</dbReference>
<dbReference type="EMBL" id="JACKXD010000002">
    <property type="protein sequence ID" value="MBB6646285.1"/>
    <property type="molecule type" value="Genomic_DNA"/>
</dbReference>
<dbReference type="Gene3D" id="1.10.287.130">
    <property type="match status" value="1"/>
</dbReference>
<evidence type="ECO:0000313" key="11">
    <source>
        <dbReference type="Proteomes" id="UP000546257"/>
    </source>
</evidence>
<keyword evidence="7" id="KW-0472">Membrane</keyword>
<evidence type="ECO:0000256" key="2">
    <source>
        <dbReference type="ARBA" id="ARBA00012438"/>
    </source>
</evidence>
<dbReference type="InterPro" id="IPR036097">
    <property type="entry name" value="HisK_dim/P_sf"/>
</dbReference>
<dbReference type="InterPro" id="IPR005467">
    <property type="entry name" value="His_kinase_dom"/>
</dbReference>
<dbReference type="RefSeq" id="WP_185192633.1">
    <property type="nucleotide sequence ID" value="NZ_JACKXD010000002.1"/>
</dbReference>
<dbReference type="GO" id="GO:0000155">
    <property type="term" value="F:phosphorelay sensor kinase activity"/>
    <property type="evidence" value="ECO:0007669"/>
    <property type="project" value="InterPro"/>
</dbReference>
<dbReference type="SMART" id="SM00387">
    <property type="entry name" value="HATPase_c"/>
    <property type="match status" value="1"/>
</dbReference>
<feature type="transmembrane region" description="Helical" evidence="7">
    <location>
        <begin position="6"/>
        <end position="29"/>
    </location>
</feature>
<dbReference type="Gene3D" id="3.30.450.20">
    <property type="entry name" value="PAS domain"/>
    <property type="match status" value="1"/>
</dbReference>
<evidence type="ECO:0000256" key="4">
    <source>
        <dbReference type="ARBA" id="ARBA00022679"/>
    </source>
</evidence>
<evidence type="ECO:0000256" key="6">
    <source>
        <dbReference type="ARBA" id="ARBA00023012"/>
    </source>
</evidence>
<feature type="transmembrane region" description="Helical" evidence="7">
    <location>
        <begin position="149"/>
        <end position="171"/>
    </location>
</feature>
<feature type="transmembrane region" description="Helical" evidence="7">
    <location>
        <begin position="72"/>
        <end position="93"/>
    </location>
</feature>
<feature type="transmembrane region" description="Helical" evidence="7">
    <location>
        <begin position="183"/>
        <end position="203"/>
    </location>
</feature>
<dbReference type="Proteomes" id="UP000546257">
    <property type="component" value="Unassembled WGS sequence"/>
</dbReference>
<dbReference type="AlphaFoldDB" id="A0A7J9SH43"/>
<gene>
    <name evidence="10" type="ORF">H5V44_08280</name>
</gene>
<dbReference type="PANTHER" id="PTHR43711:SF1">
    <property type="entry name" value="HISTIDINE KINASE 1"/>
    <property type="match status" value="1"/>
</dbReference>
<feature type="transmembrane region" description="Helical" evidence="7">
    <location>
        <begin position="215"/>
        <end position="235"/>
    </location>
</feature>
<dbReference type="EC" id="2.7.13.3" evidence="2"/>
<dbReference type="InterPro" id="IPR050736">
    <property type="entry name" value="Sensor_HK_Regulatory"/>
</dbReference>
<keyword evidence="7" id="KW-1133">Transmembrane helix</keyword>
<dbReference type="SMART" id="SM00388">
    <property type="entry name" value="HisKA"/>
    <property type="match status" value="1"/>
</dbReference>
<feature type="transmembrane region" description="Helical" evidence="7">
    <location>
        <begin position="105"/>
        <end position="129"/>
    </location>
</feature>
<dbReference type="CDD" id="cd00075">
    <property type="entry name" value="HATPase"/>
    <property type="match status" value="1"/>
</dbReference>
<evidence type="ECO:0000259" key="9">
    <source>
        <dbReference type="PROSITE" id="PS50113"/>
    </source>
</evidence>
<evidence type="ECO:0000256" key="7">
    <source>
        <dbReference type="SAM" id="Phobius"/>
    </source>
</evidence>
<dbReference type="PROSITE" id="PS50113">
    <property type="entry name" value="PAC"/>
    <property type="match status" value="1"/>
</dbReference>
<name>A0A7J9SH43_9EURY</name>
<proteinExistence type="predicted"/>
<dbReference type="PANTHER" id="PTHR43711">
    <property type="entry name" value="TWO-COMPONENT HISTIDINE KINASE"/>
    <property type="match status" value="1"/>
</dbReference>
<keyword evidence="11" id="KW-1185">Reference proteome</keyword>
<dbReference type="PRINTS" id="PR00344">
    <property type="entry name" value="BCTRLSENSOR"/>
</dbReference>
<keyword evidence="3" id="KW-0597">Phosphoprotein</keyword>
<dbReference type="InterPro" id="IPR004358">
    <property type="entry name" value="Sig_transdc_His_kin-like_C"/>
</dbReference>
<comment type="catalytic activity">
    <reaction evidence="1">
        <text>ATP + protein L-histidine = ADP + protein N-phospho-L-histidine.</text>
        <dbReference type="EC" id="2.7.13.3"/>
    </reaction>
</comment>
<feature type="domain" description="PAC" evidence="9">
    <location>
        <begin position="292"/>
        <end position="345"/>
    </location>
</feature>
<dbReference type="CDD" id="cd00082">
    <property type="entry name" value="HisKA"/>
    <property type="match status" value="1"/>
</dbReference>
<dbReference type="Pfam" id="PF02518">
    <property type="entry name" value="HATPase_c"/>
    <property type="match status" value="1"/>
</dbReference>
<dbReference type="InterPro" id="IPR000700">
    <property type="entry name" value="PAS-assoc_C"/>
</dbReference>
<evidence type="ECO:0000256" key="3">
    <source>
        <dbReference type="ARBA" id="ARBA00022553"/>
    </source>
</evidence>
<dbReference type="InterPro" id="IPR003594">
    <property type="entry name" value="HATPase_dom"/>
</dbReference>
<organism evidence="10 11">
    <name type="scientific">Halobellus ruber</name>
    <dbReference type="NCBI Taxonomy" id="2761102"/>
    <lineage>
        <taxon>Archaea</taxon>
        <taxon>Methanobacteriati</taxon>
        <taxon>Methanobacteriota</taxon>
        <taxon>Stenosarchaea group</taxon>
        <taxon>Halobacteria</taxon>
        <taxon>Halobacteriales</taxon>
        <taxon>Haloferacaceae</taxon>
        <taxon>Halobellus</taxon>
    </lineage>
</organism>
<comment type="caution">
    <text evidence="10">The sequence shown here is derived from an EMBL/GenBank/DDBJ whole genome shotgun (WGS) entry which is preliminary data.</text>
</comment>
<evidence type="ECO:0000256" key="5">
    <source>
        <dbReference type="ARBA" id="ARBA00022777"/>
    </source>
</evidence>
<dbReference type="SUPFAM" id="SSF55785">
    <property type="entry name" value="PYP-like sensor domain (PAS domain)"/>
    <property type="match status" value="1"/>
</dbReference>
<keyword evidence="6" id="KW-0902">Two-component regulatory system</keyword>
<dbReference type="InterPro" id="IPR036890">
    <property type="entry name" value="HATPase_C_sf"/>
</dbReference>
<dbReference type="PROSITE" id="PS50109">
    <property type="entry name" value="HIS_KIN"/>
    <property type="match status" value="1"/>
</dbReference>
<sequence length="557" mass="61063">MTELSALATGLVGAAFVSAVIGGALALLAWRRSDTAAARPFLWFVLFQSAWSTATALTWLSPTFNAALAFKTLSYVFALGSLVSWVVFVVAYTRRDERFRGWPRTLFLGWNAIYVLLVLTNPVTELLLADPRPASFQGLMLVEWTPTDLFTANLLVIYGAVLVTYWLLIRFARRAVGGQGRQALAVLGGDLAFVGINVAYYVGGYSLHPSLDPSPIFFTVTVVVVGSALFAYDFLDYEPLVTDLLLEEMNDPIIVRDDVRGPIALNDAAARLVPEGAETLSDVAPALANAVDGAKSTVSLDLDGEQRTFDIGVSPIRTRDEQKRGDLLVLRDVTQQQRRQRELERQTERLDQFASVVSHDLRNPLSVASGRLELAREEYESDHLDRSADALDRMETLIDDLLTLARQGEAVRDPEPVELAELVDACWRTVATGEATLRTDVSLTVRADRSRLRQVLENLFRNAIDHGGPEVTVTVGELPDGNGFYVADDGPGVPEADHERIFESGYSPDEEGTGFGLRIVAEIVEAHGWDVDVSENENGGARFRIDVAGRAVKQPAE</sequence>
<keyword evidence="4" id="KW-0808">Transferase</keyword>
<protein>
    <recommendedName>
        <fullName evidence="2">histidine kinase</fullName>
        <ecNumber evidence="2">2.7.13.3</ecNumber>
    </recommendedName>
</protein>
<dbReference type="Pfam" id="PF16927">
    <property type="entry name" value="HisKA_7TM"/>
    <property type="match status" value="1"/>
</dbReference>
<evidence type="ECO:0000256" key="1">
    <source>
        <dbReference type="ARBA" id="ARBA00000085"/>
    </source>
</evidence>
<dbReference type="SUPFAM" id="SSF47384">
    <property type="entry name" value="Homodimeric domain of signal transducing histidine kinase"/>
    <property type="match status" value="1"/>
</dbReference>
<accession>A0A7J9SH43</accession>
<feature type="transmembrane region" description="Helical" evidence="7">
    <location>
        <begin position="41"/>
        <end position="60"/>
    </location>
</feature>
<evidence type="ECO:0000313" key="10">
    <source>
        <dbReference type="EMBL" id="MBB6646285.1"/>
    </source>
</evidence>
<reference evidence="10 11" key="1">
    <citation type="submission" date="2020-08" db="EMBL/GenBank/DDBJ databases">
        <authorList>
            <person name="Seo M.-J."/>
        </authorList>
    </citation>
    <scope>NUCLEOTIDE SEQUENCE [LARGE SCALE GENOMIC DNA]</scope>
    <source>
        <strain evidence="10 11">MBLA0160</strain>
    </source>
</reference>
<dbReference type="InterPro" id="IPR035965">
    <property type="entry name" value="PAS-like_dom_sf"/>
</dbReference>
<dbReference type="InterPro" id="IPR003661">
    <property type="entry name" value="HisK_dim/P_dom"/>
</dbReference>
<dbReference type="SUPFAM" id="SSF55874">
    <property type="entry name" value="ATPase domain of HSP90 chaperone/DNA topoisomerase II/histidine kinase"/>
    <property type="match status" value="1"/>
</dbReference>
<dbReference type="InterPro" id="IPR031621">
    <property type="entry name" value="HisKA_7TM"/>
</dbReference>
<dbReference type="Pfam" id="PF00512">
    <property type="entry name" value="HisKA"/>
    <property type="match status" value="1"/>
</dbReference>
<keyword evidence="5" id="KW-0418">Kinase</keyword>
<feature type="domain" description="Histidine kinase" evidence="8">
    <location>
        <begin position="356"/>
        <end position="551"/>
    </location>
</feature>